<dbReference type="EMBL" id="JBHSZQ010000047">
    <property type="protein sequence ID" value="MFC7126688.1"/>
    <property type="molecule type" value="Genomic_DNA"/>
</dbReference>
<sequence>MSDEDEKQSNGDKTPFEELNADVGNRDGDPFERLPRKEGDETITEPGGQSQDGAEDTYRRESESEPTPKQEKSNDWVEEFGVEAGTADGPPVGDDSQETESLNDKVTESEEASFGTARDGSSTTEPLGDVSTREGDPFEEGESLFEEQETDGIDPDTVWKELASAESDRETDERYERTFADVSKHSYCEQCEHFSSPPDVACTNEGTDIVEFLDVETVRVVDCPVVKERKELEEE</sequence>
<dbReference type="InterPro" id="IPR058448">
    <property type="entry name" value="DUF8135"/>
</dbReference>
<feature type="region of interest" description="Disordered" evidence="1">
    <location>
        <begin position="1"/>
        <end position="157"/>
    </location>
</feature>
<dbReference type="Proteomes" id="UP001596414">
    <property type="component" value="Unassembled WGS sequence"/>
</dbReference>
<feature type="compositionally biased region" description="Acidic residues" evidence="1">
    <location>
        <begin position="137"/>
        <end position="154"/>
    </location>
</feature>
<protein>
    <recommendedName>
        <fullName evidence="2">DUF8135 domain-containing protein</fullName>
    </recommendedName>
</protein>
<feature type="compositionally biased region" description="Basic and acidic residues" evidence="1">
    <location>
        <begin position="7"/>
        <end position="16"/>
    </location>
</feature>
<evidence type="ECO:0000313" key="3">
    <source>
        <dbReference type="EMBL" id="MFC7126688.1"/>
    </source>
</evidence>
<accession>A0ABD5X9W0</accession>
<evidence type="ECO:0000256" key="1">
    <source>
        <dbReference type="SAM" id="MobiDB-lite"/>
    </source>
</evidence>
<dbReference type="AlphaFoldDB" id="A0ABD5X9W0"/>
<reference evidence="3 4" key="1">
    <citation type="journal article" date="2014" name="Int. J. Syst. Evol. Microbiol.">
        <title>Complete genome sequence of Corynebacterium casei LMG S-19264T (=DSM 44701T), isolated from a smear-ripened cheese.</title>
        <authorList>
            <consortium name="US DOE Joint Genome Institute (JGI-PGF)"/>
            <person name="Walter F."/>
            <person name="Albersmeier A."/>
            <person name="Kalinowski J."/>
            <person name="Ruckert C."/>
        </authorList>
    </citation>
    <scope>NUCLEOTIDE SEQUENCE [LARGE SCALE GENOMIC DNA]</scope>
    <source>
        <strain evidence="3 4">CGMCC 4.7215</strain>
    </source>
</reference>
<gene>
    <name evidence="3" type="ORF">ACFQJ7_11745</name>
</gene>
<name>A0ABD5X9W0_9EURY</name>
<evidence type="ECO:0000259" key="2">
    <source>
        <dbReference type="Pfam" id="PF26456"/>
    </source>
</evidence>
<dbReference type="RefSeq" id="WP_267637504.1">
    <property type="nucleotide sequence ID" value="NZ_JAODIY010000009.1"/>
</dbReference>
<dbReference type="Pfam" id="PF26456">
    <property type="entry name" value="DUF8135"/>
    <property type="match status" value="1"/>
</dbReference>
<feature type="compositionally biased region" description="Basic and acidic residues" evidence="1">
    <location>
        <begin position="56"/>
        <end position="75"/>
    </location>
</feature>
<feature type="domain" description="DUF8135" evidence="2">
    <location>
        <begin position="181"/>
        <end position="229"/>
    </location>
</feature>
<evidence type="ECO:0000313" key="4">
    <source>
        <dbReference type="Proteomes" id="UP001596414"/>
    </source>
</evidence>
<proteinExistence type="predicted"/>
<feature type="compositionally biased region" description="Basic and acidic residues" evidence="1">
    <location>
        <begin position="24"/>
        <end position="40"/>
    </location>
</feature>
<comment type="caution">
    <text evidence="3">The sequence shown here is derived from an EMBL/GenBank/DDBJ whole genome shotgun (WGS) entry which is preliminary data.</text>
</comment>
<organism evidence="3 4">
    <name type="scientific">Halovenus rubra</name>
    <dbReference type="NCBI Taxonomy" id="869890"/>
    <lineage>
        <taxon>Archaea</taxon>
        <taxon>Methanobacteriati</taxon>
        <taxon>Methanobacteriota</taxon>
        <taxon>Stenosarchaea group</taxon>
        <taxon>Halobacteria</taxon>
        <taxon>Halobacteriales</taxon>
        <taxon>Haloarculaceae</taxon>
        <taxon>Halovenus</taxon>
    </lineage>
</organism>